<gene>
    <name evidence="2" type="ORF">GCM10007416_34590</name>
</gene>
<sequence>MENLLKTRFGCLIYFLGVNMFLLFSTVLRSYYEIPLFLDGIIIILLSQLIPYWTAQYMTNKIFAKKNVKFKAILWFLLYVSFFAVIWLSVKIIYPERI</sequence>
<keyword evidence="1" id="KW-1133">Transmembrane helix</keyword>
<feature type="transmembrane region" description="Helical" evidence="1">
    <location>
        <begin position="34"/>
        <end position="53"/>
    </location>
</feature>
<feature type="transmembrane region" description="Helical" evidence="1">
    <location>
        <begin position="73"/>
        <end position="94"/>
    </location>
</feature>
<dbReference type="EMBL" id="BMEX01000031">
    <property type="protein sequence ID" value="GGA58449.1"/>
    <property type="molecule type" value="Genomic_DNA"/>
</dbReference>
<organism evidence="2 3">
    <name type="scientific">Kroppenstedtia guangzhouensis</name>
    <dbReference type="NCBI Taxonomy" id="1274356"/>
    <lineage>
        <taxon>Bacteria</taxon>
        <taxon>Bacillati</taxon>
        <taxon>Bacillota</taxon>
        <taxon>Bacilli</taxon>
        <taxon>Bacillales</taxon>
        <taxon>Thermoactinomycetaceae</taxon>
        <taxon>Kroppenstedtia</taxon>
    </lineage>
</organism>
<reference evidence="3" key="1">
    <citation type="journal article" date="2019" name="Int. J. Syst. Evol. Microbiol.">
        <title>The Global Catalogue of Microorganisms (GCM) 10K type strain sequencing project: providing services to taxonomists for standard genome sequencing and annotation.</title>
        <authorList>
            <consortium name="The Broad Institute Genomics Platform"/>
            <consortium name="The Broad Institute Genome Sequencing Center for Infectious Disease"/>
            <person name="Wu L."/>
            <person name="Ma J."/>
        </authorList>
    </citation>
    <scope>NUCLEOTIDE SEQUENCE [LARGE SCALE GENOMIC DNA]</scope>
    <source>
        <strain evidence="3">CGMCC 1.12404</strain>
    </source>
</reference>
<comment type="caution">
    <text evidence="2">The sequence shown here is derived from an EMBL/GenBank/DDBJ whole genome shotgun (WGS) entry which is preliminary data.</text>
</comment>
<evidence type="ECO:0000313" key="3">
    <source>
        <dbReference type="Proteomes" id="UP000617979"/>
    </source>
</evidence>
<proteinExistence type="predicted"/>
<keyword evidence="3" id="KW-1185">Reference proteome</keyword>
<accession>A0ABQ1H6J6</accession>
<dbReference type="Proteomes" id="UP000617979">
    <property type="component" value="Unassembled WGS sequence"/>
</dbReference>
<feature type="transmembrane region" description="Helical" evidence="1">
    <location>
        <begin position="12"/>
        <end position="28"/>
    </location>
</feature>
<protein>
    <submittedName>
        <fullName evidence="2">Uncharacterized protein</fullName>
    </submittedName>
</protein>
<keyword evidence="1" id="KW-0472">Membrane</keyword>
<keyword evidence="1" id="KW-0812">Transmembrane</keyword>
<evidence type="ECO:0000313" key="2">
    <source>
        <dbReference type="EMBL" id="GGA58449.1"/>
    </source>
</evidence>
<name>A0ABQ1H6J6_9BACL</name>
<evidence type="ECO:0000256" key="1">
    <source>
        <dbReference type="SAM" id="Phobius"/>
    </source>
</evidence>